<dbReference type="PRINTS" id="PR00038">
    <property type="entry name" value="HTHLUXR"/>
</dbReference>
<evidence type="ECO:0000313" key="6">
    <source>
        <dbReference type="EMBL" id="ETX00254.1"/>
    </source>
</evidence>
<name>W4LQB7_ENTF1</name>
<dbReference type="SUPFAM" id="SSF52172">
    <property type="entry name" value="CheY-like"/>
    <property type="match status" value="1"/>
</dbReference>
<dbReference type="SUPFAM" id="SSF46894">
    <property type="entry name" value="C-terminal effector domain of the bipartite response regulators"/>
    <property type="match status" value="1"/>
</dbReference>
<organism evidence="6 7">
    <name type="scientific">Entotheonella factor</name>
    <dbReference type="NCBI Taxonomy" id="1429438"/>
    <lineage>
        <taxon>Bacteria</taxon>
        <taxon>Pseudomonadati</taxon>
        <taxon>Nitrospinota/Tectimicrobiota group</taxon>
        <taxon>Candidatus Tectimicrobiota</taxon>
        <taxon>Candidatus Entotheonellia</taxon>
        <taxon>Candidatus Entotheonellales</taxon>
        <taxon>Candidatus Entotheonellaceae</taxon>
        <taxon>Candidatus Entotheonella</taxon>
    </lineage>
</organism>
<dbReference type="GO" id="GO:0006355">
    <property type="term" value="P:regulation of DNA-templated transcription"/>
    <property type="evidence" value="ECO:0007669"/>
    <property type="project" value="InterPro"/>
</dbReference>
<keyword evidence="1" id="KW-0805">Transcription regulation</keyword>
<proteinExistence type="predicted"/>
<dbReference type="InterPro" id="IPR000792">
    <property type="entry name" value="Tscrpt_reg_LuxR_C"/>
</dbReference>
<dbReference type="Pfam" id="PF00196">
    <property type="entry name" value="GerE"/>
    <property type="match status" value="1"/>
</dbReference>
<keyword evidence="7" id="KW-1185">Reference proteome</keyword>
<dbReference type="PROSITE" id="PS50043">
    <property type="entry name" value="HTH_LUXR_2"/>
    <property type="match status" value="1"/>
</dbReference>
<sequence>MRAIADVYIPEGKIMAEIEPEPRVSRAERVSMIDMKEPHILVLTTDEQYAQRIRGGISLQPFGTTFITRTAGFETALQSLRSIDIALVDVASLGGDWPCLLRQIVTRFQQASYVAVIETDQYWLVDDLFAYGVADCIEKEATSKMMQMRIGNILRLRQLEQDNQKLRREQREKSQEMIDLQRVMATMERSAERAAKEVEYRIFTQIRSLVMPLFEEIAGQAYGQVSEEPLNALKKYVNDLASGLASHLQGNTSLSAQELRVALMVKNGMTSEEIAAHLHVSPETIKTHRRNIRRKFGLTSSNQKLSVYLQSLRPLEAPGAGGSEIEVAPEGDN</sequence>
<evidence type="ECO:0000256" key="2">
    <source>
        <dbReference type="ARBA" id="ARBA00023125"/>
    </source>
</evidence>
<feature type="coiled-coil region" evidence="4">
    <location>
        <begin position="156"/>
        <end position="197"/>
    </location>
</feature>
<evidence type="ECO:0000313" key="7">
    <source>
        <dbReference type="Proteomes" id="UP000019141"/>
    </source>
</evidence>
<dbReference type="HOGENOM" id="CLU_838594_0_0_7"/>
<reference evidence="6 7" key="1">
    <citation type="journal article" date="2014" name="Nature">
        <title>An environmental bacterial taxon with a large and distinct metabolic repertoire.</title>
        <authorList>
            <person name="Wilson M.C."/>
            <person name="Mori T."/>
            <person name="Ruckert C."/>
            <person name="Uria A.R."/>
            <person name="Helf M.J."/>
            <person name="Takada K."/>
            <person name="Gernert C."/>
            <person name="Steffens U.A."/>
            <person name="Heycke N."/>
            <person name="Schmitt S."/>
            <person name="Rinke C."/>
            <person name="Helfrich E.J."/>
            <person name="Brachmann A.O."/>
            <person name="Gurgui C."/>
            <person name="Wakimoto T."/>
            <person name="Kracht M."/>
            <person name="Crusemann M."/>
            <person name="Hentschel U."/>
            <person name="Abe I."/>
            <person name="Matsunaga S."/>
            <person name="Kalinowski J."/>
            <person name="Takeyama H."/>
            <person name="Piel J."/>
        </authorList>
    </citation>
    <scope>NUCLEOTIDE SEQUENCE [LARGE SCALE GENOMIC DNA]</scope>
    <source>
        <strain evidence="7">TSY1</strain>
    </source>
</reference>
<evidence type="ECO:0000256" key="4">
    <source>
        <dbReference type="SAM" id="Coils"/>
    </source>
</evidence>
<dbReference type="Proteomes" id="UP000019141">
    <property type="component" value="Unassembled WGS sequence"/>
</dbReference>
<accession>W4LQB7</accession>
<dbReference type="InterPro" id="IPR036388">
    <property type="entry name" value="WH-like_DNA-bd_sf"/>
</dbReference>
<dbReference type="Gene3D" id="1.10.10.10">
    <property type="entry name" value="Winged helix-like DNA-binding domain superfamily/Winged helix DNA-binding domain"/>
    <property type="match status" value="1"/>
</dbReference>
<dbReference type="PANTHER" id="PTHR44688">
    <property type="entry name" value="DNA-BINDING TRANSCRIPTIONAL ACTIVATOR DEVR_DOSR"/>
    <property type="match status" value="1"/>
</dbReference>
<keyword evidence="2" id="KW-0238">DNA-binding</keyword>
<gene>
    <name evidence="6" type="ORF">ETSY1_11850</name>
</gene>
<comment type="caution">
    <text evidence="6">The sequence shown here is derived from an EMBL/GenBank/DDBJ whole genome shotgun (WGS) entry which is preliminary data.</text>
</comment>
<dbReference type="InterPro" id="IPR011006">
    <property type="entry name" value="CheY-like_superfamily"/>
</dbReference>
<protein>
    <recommendedName>
        <fullName evidence="5">HTH luxR-type domain-containing protein</fullName>
    </recommendedName>
</protein>
<evidence type="ECO:0000256" key="3">
    <source>
        <dbReference type="ARBA" id="ARBA00023163"/>
    </source>
</evidence>
<dbReference type="PANTHER" id="PTHR44688:SF16">
    <property type="entry name" value="DNA-BINDING TRANSCRIPTIONAL ACTIVATOR DEVR_DOSR"/>
    <property type="match status" value="1"/>
</dbReference>
<feature type="domain" description="HTH luxR-type" evidence="5">
    <location>
        <begin position="247"/>
        <end position="312"/>
    </location>
</feature>
<dbReference type="GO" id="GO:0003677">
    <property type="term" value="F:DNA binding"/>
    <property type="evidence" value="ECO:0007669"/>
    <property type="project" value="UniProtKB-KW"/>
</dbReference>
<dbReference type="CDD" id="cd06170">
    <property type="entry name" value="LuxR_C_like"/>
    <property type="match status" value="1"/>
</dbReference>
<dbReference type="SMART" id="SM00421">
    <property type="entry name" value="HTH_LUXR"/>
    <property type="match status" value="1"/>
</dbReference>
<evidence type="ECO:0000256" key="1">
    <source>
        <dbReference type="ARBA" id="ARBA00023015"/>
    </source>
</evidence>
<dbReference type="Gene3D" id="3.40.50.2300">
    <property type="match status" value="1"/>
</dbReference>
<dbReference type="AlphaFoldDB" id="W4LQB7"/>
<keyword evidence="3" id="KW-0804">Transcription</keyword>
<dbReference type="EMBL" id="AZHW01000360">
    <property type="protein sequence ID" value="ETX00254.1"/>
    <property type="molecule type" value="Genomic_DNA"/>
</dbReference>
<dbReference type="InterPro" id="IPR016032">
    <property type="entry name" value="Sig_transdc_resp-reg_C-effctor"/>
</dbReference>
<evidence type="ECO:0000259" key="5">
    <source>
        <dbReference type="PROSITE" id="PS50043"/>
    </source>
</evidence>
<dbReference type="PROSITE" id="PS00622">
    <property type="entry name" value="HTH_LUXR_1"/>
    <property type="match status" value="1"/>
</dbReference>
<keyword evidence="4" id="KW-0175">Coiled coil</keyword>